<gene>
    <name evidence="2" type="ORF">DXC39_00465</name>
</gene>
<dbReference type="AlphaFoldDB" id="A0A3E4UHF6"/>
<dbReference type="EMBL" id="QSSQ01000001">
    <property type="protein sequence ID" value="RGM08479.1"/>
    <property type="molecule type" value="Genomic_DNA"/>
</dbReference>
<accession>A0A3E4UHF6</accession>
<organism evidence="2 3">
    <name type="scientific">Hungatella hathewayi</name>
    <dbReference type="NCBI Taxonomy" id="154046"/>
    <lineage>
        <taxon>Bacteria</taxon>
        <taxon>Bacillati</taxon>
        <taxon>Bacillota</taxon>
        <taxon>Clostridia</taxon>
        <taxon>Lachnospirales</taxon>
        <taxon>Lachnospiraceae</taxon>
        <taxon>Hungatella</taxon>
    </lineage>
</organism>
<evidence type="ECO:0000313" key="3">
    <source>
        <dbReference type="Proteomes" id="UP000261257"/>
    </source>
</evidence>
<keyword evidence="1" id="KW-0472">Membrane</keyword>
<evidence type="ECO:0000313" key="2">
    <source>
        <dbReference type="EMBL" id="RGM08479.1"/>
    </source>
</evidence>
<proteinExistence type="predicted"/>
<name>A0A3E4UHF6_9FIRM</name>
<protein>
    <submittedName>
        <fullName evidence="2">Uncharacterized protein</fullName>
    </submittedName>
</protein>
<keyword evidence="1" id="KW-1133">Transmembrane helix</keyword>
<evidence type="ECO:0000256" key="1">
    <source>
        <dbReference type="SAM" id="Phobius"/>
    </source>
</evidence>
<dbReference type="Proteomes" id="UP000261257">
    <property type="component" value="Unassembled WGS sequence"/>
</dbReference>
<sequence>MNNKAKFNWKFLLVTAFTLIIAIILILYLSIIRQTMYLESSEHLDEISRQMAVSIEKQSENQWNMVNIIYRYFSANADQEWSSISDYTKEKKEDWGFDSLCFVDENATYYDKDNSVSLLSYKEVTTD</sequence>
<reference evidence="2 3" key="1">
    <citation type="submission" date="2018-08" db="EMBL/GenBank/DDBJ databases">
        <title>A genome reference for cultivated species of the human gut microbiota.</title>
        <authorList>
            <person name="Zou Y."/>
            <person name="Xue W."/>
            <person name="Luo G."/>
        </authorList>
    </citation>
    <scope>NUCLEOTIDE SEQUENCE [LARGE SCALE GENOMIC DNA]</scope>
    <source>
        <strain evidence="2 3">TF05-11AC</strain>
    </source>
</reference>
<comment type="caution">
    <text evidence="2">The sequence shown here is derived from an EMBL/GenBank/DDBJ whole genome shotgun (WGS) entry which is preliminary data.</text>
</comment>
<feature type="transmembrane region" description="Helical" evidence="1">
    <location>
        <begin position="12"/>
        <end position="31"/>
    </location>
</feature>
<keyword evidence="1" id="KW-0812">Transmembrane</keyword>